<dbReference type="AlphaFoldDB" id="W9N6Z9"/>
<feature type="region of interest" description="Disordered" evidence="1">
    <location>
        <begin position="1"/>
        <end position="36"/>
    </location>
</feature>
<evidence type="ECO:0000256" key="1">
    <source>
        <dbReference type="SAM" id="MobiDB-lite"/>
    </source>
</evidence>
<reference evidence="2" key="1">
    <citation type="submission" date="2011-10" db="EMBL/GenBank/DDBJ databases">
        <title>The Genome Sequence of Fusarium oxysporum HDV247.</title>
        <authorList>
            <consortium name="The Broad Institute Genome Sequencing Platform"/>
            <person name="Ma L.-J."/>
            <person name="Gale L.R."/>
            <person name="Schwartz D.C."/>
            <person name="Zhou S."/>
            <person name="Corby-Kistler H."/>
            <person name="Young S.K."/>
            <person name="Zeng Q."/>
            <person name="Gargeya S."/>
            <person name="Fitzgerald M."/>
            <person name="Haas B."/>
            <person name="Abouelleil A."/>
            <person name="Alvarado L."/>
            <person name="Arachchi H.M."/>
            <person name="Berlin A."/>
            <person name="Brown A."/>
            <person name="Chapman S.B."/>
            <person name="Chen Z."/>
            <person name="Dunbar C."/>
            <person name="Freedman E."/>
            <person name="Gearin G."/>
            <person name="Goldberg J."/>
            <person name="Griggs A."/>
            <person name="Gujja S."/>
            <person name="Heiman D."/>
            <person name="Howarth C."/>
            <person name="Larson L."/>
            <person name="Lui A."/>
            <person name="MacDonald P.J.P."/>
            <person name="Montmayeur A."/>
            <person name="Murphy C."/>
            <person name="Neiman D."/>
            <person name="Pearson M."/>
            <person name="Priest M."/>
            <person name="Roberts A."/>
            <person name="Saif S."/>
            <person name="Shea T."/>
            <person name="Shenoy N."/>
            <person name="Sisk P."/>
            <person name="Stolte C."/>
            <person name="Sykes S."/>
            <person name="Wortman J."/>
            <person name="Nusbaum C."/>
            <person name="Birren B."/>
        </authorList>
    </citation>
    <scope>NUCLEOTIDE SEQUENCE [LARGE SCALE GENOMIC DNA]</scope>
    <source>
        <strain evidence="2">HDV247</strain>
    </source>
</reference>
<protein>
    <submittedName>
        <fullName evidence="2">Uncharacterized protein</fullName>
    </submittedName>
</protein>
<name>W9N6Z9_FUSOX</name>
<dbReference type="EMBL" id="KI981466">
    <property type="protein sequence ID" value="EXA28399.1"/>
    <property type="molecule type" value="Genomic_DNA"/>
</dbReference>
<accession>W9N6Z9</accession>
<proteinExistence type="predicted"/>
<gene>
    <name evidence="2" type="ORF">FOVG_19995</name>
</gene>
<dbReference type="HOGENOM" id="CLU_3359705_0_0_1"/>
<organism evidence="2">
    <name type="scientific">Fusarium oxysporum f. sp. pisi HDV247</name>
    <dbReference type="NCBI Taxonomy" id="1080344"/>
    <lineage>
        <taxon>Eukaryota</taxon>
        <taxon>Fungi</taxon>
        <taxon>Dikarya</taxon>
        <taxon>Ascomycota</taxon>
        <taxon>Pezizomycotina</taxon>
        <taxon>Sordariomycetes</taxon>
        <taxon>Hypocreomycetidae</taxon>
        <taxon>Hypocreales</taxon>
        <taxon>Nectriaceae</taxon>
        <taxon>Fusarium</taxon>
        <taxon>Fusarium oxysporum species complex</taxon>
    </lineage>
</organism>
<reference evidence="2" key="2">
    <citation type="submission" date="2014-02" db="EMBL/GenBank/DDBJ databases">
        <title>Annotation of the Genome Sequence of Fusarium oxysporum HDV247.</title>
        <authorList>
            <consortium name="The Broad Institute Genomics Platform"/>
            <person name="Ma L.-J."/>
            <person name="Corby-Kistler H."/>
            <person name="Broz K."/>
            <person name="Gale L.R."/>
            <person name="Jonkers W."/>
            <person name="O'Donnell K."/>
            <person name="Ploetz R."/>
            <person name="Steinberg C."/>
            <person name="Schwartz D.C."/>
            <person name="VanEtten H."/>
            <person name="Zhou S."/>
            <person name="Young S.K."/>
            <person name="Zeng Q."/>
            <person name="Gargeya S."/>
            <person name="Fitzgerald M."/>
            <person name="Abouelleil A."/>
            <person name="Alvarado L."/>
            <person name="Chapman S.B."/>
            <person name="Gainer-Dewar J."/>
            <person name="Goldberg J."/>
            <person name="Griggs A."/>
            <person name="Gujja S."/>
            <person name="Hansen M."/>
            <person name="Howarth C."/>
            <person name="Imamovic A."/>
            <person name="Ireland A."/>
            <person name="Larimer J."/>
            <person name="McCowan C."/>
            <person name="Murphy C."/>
            <person name="Pearson M."/>
            <person name="Poon T.W."/>
            <person name="Priest M."/>
            <person name="Roberts A."/>
            <person name="Saif S."/>
            <person name="Shea T."/>
            <person name="Sykes S."/>
            <person name="Wortman J."/>
            <person name="Nusbaum C."/>
            <person name="Birren B."/>
        </authorList>
    </citation>
    <scope>NUCLEOTIDE SEQUENCE</scope>
    <source>
        <strain evidence="2">HDV247</strain>
    </source>
</reference>
<dbReference type="Proteomes" id="UP000030751">
    <property type="component" value="Unassembled WGS sequence"/>
</dbReference>
<evidence type="ECO:0000313" key="2">
    <source>
        <dbReference type="EMBL" id="EXA28399.1"/>
    </source>
</evidence>
<sequence length="36" mass="3643">MSRPTSSEGTRARGGPRSAAAQKGRAVVCDGGRGRV</sequence>